<evidence type="ECO:0000313" key="4">
    <source>
        <dbReference type="Proteomes" id="UP001432146"/>
    </source>
</evidence>
<dbReference type="AlphaFoldDB" id="A0AAW0Z853"/>
<feature type="transmembrane region" description="Helical" evidence="2">
    <location>
        <begin position="75"/>
        <end position="96"/>
    </location>
</feature>
<feature type="compositionally biased region" description="Low complexity" evidence="1">
    <location>
        <begin position="135"/>
        <end position="151"/>
    </location>
</feature>
<gene>
    <name evidence="3" type="ORF">QLX08_011371</name>
</gene>
<reference evidence="3 4" key="1">
    <citation type="submission" date="2024-05" db="EMBL/GenBank/DDBJ databases">
        <title>The nuclear and mitochondrial genome assemblies of Tetragonisca angustula (Apidae: Meliponini), a tiny yet remarkable pollinator in the Neotropics.</title>
        <authorList>
            <person name="Ferrari R."/>
            <person name="Ricardo P.C."/>
            <person name="Dias F.C."/>
            <person name="Araujo N.S."/>
            <person name="Soares D.O."/>
            <person name="Zhou Q.-S."/>
            <person name="Zhu C.-D."/>
            <person name="Coutinho L."/>
            <person name="Airas M.C."/>
            <person name="Batista T.M."/>
        </authorList>
    </citation>
    <scope>NUCLEOTIDE SEQUENCE [LARGE SCALE GENOMIC DNA]</scope>
    <source>
        <strain evidence="3">ASF017062</strain>
        <tissue evidence="3">Abdomen</tissue>
    </source>
</reference>
<proteinExistence type="predicted"/>
<sequence>MNIVFFILTAEECNKVKAEISRVSSSDPRRKRFHADKTKFIMNVKLFTVMGISWIAEIISSLLNRYTTLEYKEEFFYVMDVINSLQGVFIFVLFVMKRRVHEALRKRLGHGGSKKRYGISQGNSTLQDPYKVKKSASSSTLTSSFAVSTTP</sequence>
<name>A0AAW0Z853_9HYME</name>
<keyword evidence="2" id="KW-1133">Transmembrane helix</keyword>
<feature type="region of interest" description="Disordered" evidence="1">
    <location>
        <begin position="111"/>
        <end position="151"/>
    </location>
</feature>
<feature type="transmembrane region" description="Helical" evidence="2">
    <location>
        <begin position="40"/>
        <end position="63"/>
    </location>
</feature>
<keyword evidence="2" id="KW-0472">Membrane</keyword>
<dbReference type="PANTHER" id="PTHR47154:SF2">
    <property type="entry name" value="G-PROTEIN COUPLED RECEPTOR MTH-RELATED"/>
    <property type="match status" value="1"/>
</dbReference>
<evidence type="ECO:0000256" key="1">
    <source>
        <dbReference type="SAM" id="MobiDB-lite"/>
    </source>
</evidence>
<evidence type="ECO:0000256" key="2">
    <source>
        <dbReference type="SAM" id="Phobius"/>
    </source>
</evidence>
<dbReference type="GO" id="GO:0005886">
    <property type="term" value="C:plasma membrane"/>
    <property type="evidence" value="ECO:0007669"/>
    <property type="project" value="TreeGrafter"/>
</dbReference>
<dbReference type="Proteomes" id="UP001432146">
    <property type="component" value="Unassembled WGS sequence"/>
</dbReference>
<dbReference type="InterPro" id="IPR051384">
    <property type="entry name" value="Mth_GPCR"/>
</dbReference>
<keyword evidence="4" id="KW-1185">Reference proteome</keyword>
<dbReference type="PANTHER" id="PTHR47154">
    <property type="entry name" value="G-PROTEIN COUPLED RECEPTOR MTH-RELATED"/>
    <property type="match status" value="1"/>
</dbReference>
<evidence type="ECO:0000313" key="3">
    <source>
        <dbReference type="EMBL" id="KAK9293759.1"/>
    </source>
</evidence>
<organism evidence="3 4">
    <name type="scientific">Tetragonisca angustula</name>
    <dbReference type="NCBI Taxonomy" id="166442"/>
    <lineage>
        <taxon>Eukaryota</taxon>
        <taxon>Metazoa</taxon>
        <taxon>Ecdysozoa</taxon>
        <taxon>Arthropoda</taxon>
        <taxon>Hexapoda</taxon>
        <taxon>Insecta</taxon>
        <taxon>Pterygota</taxon>
        <taxon>Neoptera</taxon>
        <taxon>Endopterygota</taxon>
        <taxon>Hymenoptera</taxon>
        <taxon>Apocrita</taxon>
        <taxon>Aculeata</taxon>
        <taxon>Apoidea</taxon>
        <taxon>Anthophila</taxon>
        <taxon>Apidae</taxon>
        <taxon>Tetragonisca</taxon>
    </lineage>
</organism>
<dbReference type="Gene3D" id="1.20.1070.10">
    <property type="entry name" value="Rhodopsin 7-helix transmembrane proteins"/>
    <property type="match status" value="1"/>
</dbReference>
<accession>A0AAW0Z853</accession>
<dbReference type="GO" id="GO:0008528">
    <property type="term" value="F:G protein-coupled peptide receptor activity"/>
    <property type="evidence" value="ECO:0007669"/>
    <property type="project" value="TreeGrafter"/>
</dbReference>
<protein>
    <recommendedName>
        <fullName evidence="5">G-protein coupled receptor Mth2</fullName>
    </recommendedName>
</protein>
<comment type="caution">
    <text evidence="3">The sequence shown here is derived from an EMBL/GenBank/DDBJ whole genome shotgun (WGS) entry which is preliminary data.</text>
</comment>
<dbReference type="EMBL" id="JAWNGG020000373">
    <property type="protein sequence ID" value="KAK9293759.1"/>
    <property type="molecule type" value="Genomic_DNA"/>
</dbReference>
<keyword evidence="2" id="KW-0812">Transmembrane</keyword>
<evidence type="ECO:0008006" key="5">
    <source>
        <dbReference type="Google" id="ProtNLM"/>
    </source>
</evidence>